<evidence type="ECO:0000256" key="2">
    <source>
        <dbReference type="ARBA" id="ARBA00001966"/>
    </source>
</evidence>
<dbReference type="InterPro" id="IPR001155">
    <property type="entry name" value="OxRdtase_FMN_N"/>
</dbReference>
<dbReference type="GO" id="GO:0051536">
    <property type="term" value="F:iron-sulfur cluster binding"/>
    <property type="evidence" value="ECO:0007669"/>
    <property type="project" value="UniProtKB-KW"/>
</dbReference>
<sequence length="620" mass="68363">MALPKLRNRLLMSAVKTGYGDGNGSITDRHIAFWERRSPHVSAVIFEPFYIDRRVRELPTQIGIDSDDKIEGHRKLIEAVHKNGAFAVAHINHPGRMANPKLEGNIYLSASEIQCPNGGKKPKALTADEIKEVQNQYLRAALRAEKAGYDIIELQFGLGYLIAQFLSPDSNKRTDIYGGSFENRIRFGLEILRLLKENLAIPVIVRLSGDEMYEGGIKLEETIRIAKILEREKADAIHVTSGNVCMSPPWYYQHHFIPKGKNWELSKKIKEAVSIPVIAVGQINEPRDIDAILDSGSADYAAIGRALIADPDFAGKYLNLIGERIRPCSACLTGCLGRIKIGKTLQCEINPTVGRESEIITTEPSKKHYAVVGGGLAGMEAALTLEKRGHNVTLFEKENLGGQFKYAPLPPGKISLQKQIEYYIEEINDSNVSVIYKEAAPEDLIGKYDGVIIATGSKPFIPEIEGMKNYYWAEILLDPPKNKNVLIIGGGSIGVEIASALIDGNNNVTIVEMLDELARDMELITKKLNLLKLKNAGARIFTGSKVTRRLGNDVYITDNNGKETVIEEIDICVVATGMKPDTSLTEKLEGKIPYYIIGDAEKVGDAVSAIQSGYFTAKEL</sequence>
<evidence type="ECO:0000256" key="3">
    <source>
        <dbReference type="ARBA" id="ARBA00011048"/>
    </source>
</evidence>
<accession>I6ZQC1</accession>
<protein>
    <submittedName>
        <fullName evidence="12">NADH:flavin oxidoreductase/NADH oxidase</fullName>
    </submittedName>
</protein>
<keyword evidence="7" id="KW-0560">Oxidoreductase</keyword>
<comment type="cofactor">
    <cofactor evidence="1">
        <name>FMN</name>
        <dbReference type="ChEBI" id="CHEBI:58210"/>
    </cofactor>
</comment>
<evidence type="ECO:0000259" key="10">
    <source>
        <dbReference type="Pfam" id="PF00724"/>
    </source>
</evidence>
<dbReference type="PANTHER" id="PTHR42917">
    <property type="entry name" value="2,4-DIENOYL-COA REDUCTASE"/>
    <property type="match status" value="1"/>
</dbReference>
<evidence type="ECO:0000256" key="4">
    <source>
        <dbReference type="ARBA" id="ARBA00022630"/>
    </source>
</evidence>
<dbReference type="InterPro" id="IPR051793">
    <property type="entry name" value="NADH:flavin_oxidoreductase"/>
</dbReference>
<dbReference type="PRINTS" id="PR00368">
    <property type="entry name" value="FADPNR"/>
</dbReference>
<comment type="similarity">
    <text evidence="3">In the N-terminal section; belongs to the NADH:flavin oxidoreductase/NADH oxidase family.</text>
</comment>
<dbReference type="eggNOG" id="COG0446">
    <property type="taxonomic scope" value="Bacteria"/>
</dbReference>
<keyword evidence="6" id="KW-0479">Metal-binding</keyword>
<dbReference type="SUPFAM" id="SSF51905">
    <property type="entry name" value="FAD/NAD(P)-binding domain"/>
    <property type="match status" value="1"/>
</dbReference>
<evidence type="ECO:0000256" key="8">
    <source>
        <dbReference type="ARBA" id="ARBA00023004"/>
    </source>
</evidence>
<dbReference type="GO" id="GO:0046872">
    <property type="term" value="F:metal ion binding"/>
    <property type="evidence" value="ECO:0007669"/>
    <property type="project" value="UniProtKB-KW"/>
</dbReference>
<dbReference type="Pfam" id="PF07992">
    <property type="entry name" value="Pyr_redox_2"/>
    <property type="match status" value="1"/>
</dbReference>
<evidence type="ECO:0000256" key="6">
    <source>
        <dbReference type="ARBA" id="ARBA00022723"/>
    </source>
</evidence>
<evidence type="ECO:0000313" key="12">
    <source>
        <dbReference type="EMBL" id="AFN74269.1"/>
    </source>
</evidence>
<evidence type="ECO:0000256" key="1">
    <source>
        <dbReference type="ARBA" id="ARBA00001917"/>
    </source>
</evidence>
<dbReference type="PRINTS" id="PR00411">
    <property type="entry name" value="PNDRDTASEI"/>
</dbReference>
<dbReference type="OrthoDB" id="9772736at2"/>
<evidence type="ECO:0000256" key="9">
    <source>
        <dbReference type="ARBA" id="ARBA00023014"/>
    </source>
</evidence>
<evidence type="ECO:0000259" key="11">
    <source>
        <dbReference type="Pfam" id="PF07992"/>
    </source>
</evidence>
<keyword evidence="8" id="KW-0408">Iron</keyword>
<dbReference type="eggNOG" id="COG1902">
    <property type="taxonomic scope" value="Bacteria"/>
</dbReference>
<keyword evidence="13" id="KW-1185">Reference proteome</keyword>
<evidence type="ECO:0000256" key="5">
    <source>
        <dbReference type="ARBA" id="ARBA00022643"/>
    </source>
</evidence>
<dbReference type="CDD" id="cd02803">
    <property type="entry name" value="OYE_like_FMN_family"/>
    <property type="match status" value="1"/>
</dbReference>
<dbReference type="Gene3D" id="3.40.50.720">
    <property type="entry name" value="NAD(P)-binding Rossmann-like Domain"/>
    <property type="match status" value="1"/>
</dbReference>
<dbReference type="Gene3D" id="3.20.20.70">
    <property type="entry name" value="Aldolase class I"/>
    <property type="match status" value="1"/>
</dbReference>
<dbReference type="GO" id="GO:0010181">
    <property type="term" value="F:FMN binding"/>
    <property type="evidence" value="ECO:0007669"/>
    <property type="project" value="InterPro"/>
</dbReference>
<dbReference type="PANTHER" id="PTHR42917:SF2">
    <property type="entry name" value="2,4-DIENOYL-COA REDUCTASE [(2E)-ENOYL-COA-PRODUCING]"/>
    <property type="match status" value="1"/>
</dbReference>
<proteinExistence type="inferred from homology"/>
<dbReference type="HOGENOM" id="CLU_012153_1_1_10"/>
<dbReference type="InterPro" id="IPR036188">
    <property type="entry name" value="FAD/NAD-bd_sf"/>
</dbReference>
<dbReference type="RefSeq" id="WP_014855705.1">
    <property type="nucleotide sequence ID" value="NC_018178.1"/>
</dbReference>
<dbReference type="AlphaFoldDB" id="I6ZQC1"/>
<keyword evidence="9" id="KW-0411">Iron-sulfur</keyword>
<dbReference type="InterPro" id="IPR023753">
    <property type="entry name" value="FAD/NAD-binding_dom"/>
</dbReference>
<comment type="cofactor">
    <cofactor evidence="2">
        <name>[4Fe-4S] cluster</name>
        <dbReference type="ChEBI" id="CHEBI:49883"/>
    </cofactor>
</comment>
<keyword evidence="5" id="KW-0288">FMN</keyword>
<keyword evidence="4" id="KW-0285">Flavoprotein</keyword>
<name>I6ZQC1_MELRP</name>
<gene>
    <name evidence="12" type="ordered locus">MROS_1029</name>
</gene>
<dbReference type="PATRIC" id="fig|1191523.3.peg.1088"/>
<dbReference type="Pfam" id="PF00724">
    <property type="entry name" value="Oxidored_FMN"/>
    <property type="match status" value="1"/>
</dbReference>
<dbReference type="EMBL" id="CP003557">
    <property type="protein sequence ID" value="AFN74269.1"/>
    <property type="molecule type" value="Genomic_DNA"/>
</dbReference>
<evidence type="ECO:0000256" key="7">
    <source>
        <dbReference type="ARBA" id="ARBA00023002"/>
    </source>
</evidence>
<reference evidence="12 13" key="1">
    <citation type="journal article" date="2013" name="PLoS ONE">
        <title>Genomic analysis of Melioribacter roseus, facultatively anaerobic organotrophic bacterium representing a novel deep lineage within Bacteriodetes/Chlorobi group.</title>
        <authorList>
            <person name="Kadnikov V.V."/>
            <person name="Mardanov A.V."/>
            <person name="Podosokorskaya O.A."/>
            <person name="Gavrilov S.N."/>
            <person name="Kublanov I.V."/>
            <person name="Beletsky A.V."/>
            <person name="Bonch-Osmolovskaya E.A."/>
            <person name="Ravin N.V."/>
        </authorList>
    </citation>
    <scope>NUCLEOTIDE SEQUENCE [LARGE SCALE GENOMIC DNA]</scope>
    <source>
        <strain evidence="13">JCM 17771 / P3M-2</strain>
    </source>
</reference>
<organism evidence="12 13">
    <name type="scientific">Melioribacter roseus (strain DSM 23840 / JCM 17771 / VKM B-2668 / P3M-2)</name>
    <dbReference type="NCBI Taxonomy" id="1191523"/>
    <lineage>
        <taxon>Bacteria</taxon>
        <taxon>Pseudomonadati</taxon>
        <taxon>Ignavibacteriota</taxon>
        <taxon>Ignavibacteria</taxon>
        <taxon>Ignavibacteriales</taxon>
        <taxon>Melioribacteraceae</taxon>
        <taxon>Melioribacter</taxon>
    </lineage>
</organism>
<dbReference type="KEGG" id="mro:MROS_1029"/>
<dbReference type="Proteomes" id="UP000009011">
    <property type="component" value="Chromosome"/>
</dbReference>
<evidence type="ECO:0000313" key="13">
    <source>
        <dbReference type="Proteomes" id="UP000009011"/>
    </source>
</evidence>
<dbReference type="InterPro" id="IPR013785">
    <property type="entry name" value="Aldolase_TIM"/>
</dbReference>
<dbReference type="GO" id="GO:0016491">
    <property type="term" value="F:oxidoreductase activity"/>
    <property type="evidence" value="ECO:0007669"/>
    <property type="project" value="UniProtKB-KW"/>
</dbReference>
<dbReference type="STRING" id="1191523.MROS_1029"/>
<feature type="domain" description="NADH:flavin oxidoreductase/NADH oxidase N-terminal" evidence="10">
    <location>
        <begin position="5"/>
        <end position="316"/>
    </location>
</feature>
<feature type="domain" description="FAD/NAD(P)-binding" evidence="11">
    <location>
        <begin position="368"/>
        <end position="588"/>
    </location>
</feature>
<dbReference type="Gene3D" id="3.50.50.60">
    <property type="entry name" value="FAD/NAD(P)-binding domain"/>
    <property type="match status" value="1"/>
</dbReference>
<dbReference type="SUPFAM" id="SSF51395">
    <property type="entry name" value="FMN-linked oxidoreductases"/>
    <property type="match status" value="1"/>
</dbReference>